<reference evidence="1" key="1">
    <citation type="submission" date="2019-01" db="EMBL/GenBank/DDBJ databases">
        <title>Salmonella strain 1423 plasmid sequences.</title>
        <authorList>
            <person name="Chen K."/>
            <person name="Chen S."/>
        </authorList>
    </citation>
    <scope>NUCLEOTIDE SEQUENCE</scope>
    <source>
        <strain evidence="1">Sa1423</strain>
        <plasmid evidence="1">pSa1423-160k</plasmid>
    </source>
</reference>
<gene>
    <name evidence="1" type="ORF">NNIBIDOC_00134</name>
</gene>
<keyword evidence="1" id="KW-0614">Plasmid</keyword>
<sequence length="126" mass="14411">MSMPRTGARKTHRCRPSICRDSNIGNLQEMAASEEACGLHQFLTEGVALFTSPSDDGNLLARSMMRLFVSFARELAIQRRRRLLPMGYTKQHRSHQECNFAKAQDERLVRLVRRKADPEAADIRSH</sequence>
<name>A0A482ETE0_SALSP</name>
<organism evidence="1">
    <name type="scientific">Salmonella sp</name>
    <dbReference type="NCBI Taxonomy" id="599"/>
    <lineage>
        <taxon>Bacteria</taxon>
        <taxon>Pseudomonadati</taxon>
        <taxon>Pseudomonadota</taxon>
        <taxon>Gammaproteobacteria</taxon>
        <taxon>Enterobacterales</taxon>
        <taxon>Enterobacteriaceae</taxon>
        <taxon>Salmonella</taxon>
    </lineage>
</organism>
<geneLocation type="plasmid" evidence="1">
    <name>pSa1423-160k</name>
</geneLocation>
<dbReference type="AlphaFoldDB" id="A0A482ETE0"/>
<evidence type="ECO:0000313" key="1">
    <source>
        <dbReference type="EMBL" id="QBM91463.1"/>
    </source>
</evidence>
<accession>A0A482ETE0</accession>
<protein>
    <submittedName>
        <fullName evidence="1">Uncharacterized protein</fullName>
    </submittedName>
</protein>
<proteinExistence type="predicted"/>
<dbReference type="EMBL" id="MK356558">
    <property type="protein sequence ID" value="QBM91463.1"/>
    <property type="molecule type" value="Genomic_DNA"/>
</dbReference>